<organism evidence="5">
    <name type="scientific">Phytophthora nicotianae</name>
    <name type="common">Potato buckeye rot agent</name>
    <name type="synonym">Phytophthora parasitica</name>
    <dbReference type="NCBI Taxonomy" id="4792"/>
    <lineage>
        <taxon>Eukaryota</taxon>
        <taxon>Sar</taxon>
        <taxon>Stramenopiles</taxon>
        <taxon>Oomycota</taxon>
        <taxon>Peronosporomycetes</taxon>
        <taxon>Peronosporales</taxon>
        <taxon>Peronosporaceae</taxon>
        <taxon>Phytophthora</taxon>
    </lineage>
</organism>
<dbReference type="InterPro" id="IPR038765">
    <property type="entry name" value="Papain-like_cys_pep_sf"/>
</dbReference>
<dbReference type="PROSITE" id="PS50600">
    <property type="entry name" value="ULP_PROTEASE"/>
    <property type="match status" value="1"/>
</dbReference>
<dbReference type="OrthoDB" id="94677at2759"/>
<evidence type="ECO:0000256" key="1">
    <source>
        <dbReference type="ARBA" id="ARBA00005234"/>
    </source>
</evidence>
<reference evidence="5" key="1">
    <citation type="submission" date="2013-11" db="EMBL/GenBank/DDBJ databases">
        <title>The Genome Sequence of Phytophthora parasitica CHvinca01.</title>
        <authorList>
            <consortium name="The Broad Institute Genomics Platform"/>
            <person name="Russ C."/>
            <person name="Tyler B."/>
            <person name="Panabieres F."/>
            <person name="Shan W."/>
            <person name="Tripathy S."/>
            <person name="Grunwald N."/>
            <person name="Machado M."/>
            <person name="Johnson C.S."/>
            <person name="Arredondo F."/>
            <person name="Hong C."/>
            <person name="Coffey M."/>
            <person name="Young S.K."/>
            <person name="Zeng Q."/>
            <person name="Gargeya S."/>
            <person name="Fitzgerald M."/>
            <person name="Abouelleil A."/>
            <person name="Alvarado L."/>
            <person name="Chapman S.B."/>
            <person name="Gainer-Dewar J."/>
            <person name="Goldberg J."/>
            <person name="Griggs A."/>
            <person name="Gujja S."/>
            <person name="Hansen M."/>
            <person name="Howarth C."/>
            <person name="Imamovic A."/>
            <person name="Ireland A."/>
            <person name="Larimer J."/>
            <person name="McCowan C."/>
            <person name="Murphy C."/>
            <person name="Pearson M."/>
            <person name="Poon T.W."/>
            <person name="Priest M."/>
            <person name="Roberts A."/>
            <person name="Saif S."/>
            <person name="Shea T."/>
            <person name="Sykes S."/>
            <person name="Wortman J."/>
            <person name="Nusbaum C."/>
            <person name="Birren B."/>
        </authorList>
    </citation>
    <scope>NUCLEOTIDE SEQUENCE [LARGE SCALE GENOMIC DNA]</scope>
    <source>
        <strain evidence="5">CHvinca01</strain>
    </source>
</reference>
<keyword evidence="3" id="KW-0378">Hydrolase</keyword>
<sequence length="375" mass="41808">MDDAFMGARTPRSCREFVCTADYDYNFVIPQSLVIKLNAVVAAEKKKHQESKHFNVQQGVEHPEGSTNEVLAFFPGGTPRFTSSVLLQVVGSTEWLSISWEKIRAHPEVFDEETGTAALLPDVVPASHQQLADDIVRVLEGACLSSTFRLDCGEGTVMVEKMVGMVARDRMLSDTIIDFGIRCICESIGNCYALDSFTPSLGCPRPPEIPIESCKYVVLPVHLSDIHWGVIIVDISYRTVMATVTPYFYEPLCSTAYNDTLQHTYETVVAEFLKVWHDSAMPGEPYPIVEENVWLSGPKQPDGTSCGVLVLAQVYTMLKNTLLFTRCAVSQDDVTIMRLRIMWMILRQPEVTTRENKVAKAVQGTDIELLATIKT</sequence>
<dbReference type="EMBL" id="KI678541">
    <property type="protein sequence ID" value="ETL98475.1"/>
    <property type="molecule type" value="Genomic_DNA"/>
</dbReference>
<evidence type="ECO:0000256" key="3">
    <source>
        <dbReference type="ARBA" id="ARBA00022801"/>
    </source>
</evidence>
<dbReference type="Proteomes" id="UP000054423">
    <property type="component" value="Unassembled WGS sequence"/>
</dbReference>
<accession>W2LPC4</accession>
<dbReference type="Pfam" id="PF02902">
    <property type="entry name" value="Peptidase_C48"/>
    <property type="match status" value="1"/>
</dbReference>
<comment type="similarity">
    <text evidence="1">Belongs to the peptidase C48 family.</text>
</comment>
<name>W2LPC4_PHYNI</name>
<proteinExistence type="inferred from homology"/>
<dbReference type="Gene3D" id="3.40.395.10">
    <property type="entry name" value="Adenoviral Proteinase, Chain A"/>
    <property type="match status" value="1"/>
</dbReference>
<evidence type="ECO:0000313" key="5">
    <source>
        <dbReference type="EMBL" id="ETL98475.1"/>
    </source>
</evidence>
<dbReference type="AlphaFoldDB" id="W2LPC4"/>
<dbReference type="InterPro" id="IPR003653">
    <property type="entry name" value="Peptidase_C48_C"/>
</dbReference>
<keyword evidence="2" id="KW-0645">Protease</keyword>
<protein>
    <recommendedName>
        <fullName evidence="4">Ubiquitin-like protease family profile domain-containing protein</fullName>
    </recommendedName>
</protein>
<feature type="domain" description="Ubiquitin-like protease family profile" evidence="4">
    <location>
        <begin position="156"/>
        <end position="317"/>
    </location>
</feature>
<dbReference type="GO" id="GO:0008234">
    <property type="term" value="F:cysteine-type peptidase activity"/>
    <property type="evidence" value="ECO:0007669"/>
    <property type="project" value="InterPro"/>
</dbReference>
<evidence type="ECO:0000256" key="2">
    <source>
        <dbReference type="ARBA" id="ARBA00022670"/>
    </source>
</evidence>
<gene>
    <name evidence="5" type="ORF">L917_04460</name>
</gene>
<dbReference type="SUPFAM" id="SSF54001">
    <property type="entry name" value="Cysteine proteinases"/>
    <property type="match status" value="1"/>
</dbReference>
<dbReference type="VEuPathDB" id="FungiDB:PPTG_19736"/>
<dbReference type="GO" id="GO:0006508">
    <property type="term" value="P:proteolysis"/>
    <property type="evidence" value="ECO:0007669"/>
    <property type="project" value="UniProtKB-KW"/>
</dbReference>
<evidence type="ECO:0000259" key="4">
    <source>
        <dbReference type="PROSITE" id="PS50600"/>
    </source>
</evidence>